<gene>
    <name evidence="1" type="ORF">FIBSPDRAFT_669621</name>
</gene>
<evidence type="ECO:0000313" key="2">
    <source>
        <dbReference type="Proteomes" id="UP000076532"/>
    </source>
</evidence>
<feature type="non-terminal residue" evidence="1">
    <location>
        <position position="107"/>
    </location>
</feature>
<sequence length="107" mass="12261">PIPPAHFDEALNVKPRTSNERLLLSVLREALAHEEALRLRVINLQASSILNEGYWERLRGQLAFQKDKKAGRKKKGKLMGDGLPVLLTRDVFFEKVVEAEASWRKEK</sequence>
<reference evidence="1 2" key="1">
    <citation type="journal article" date="2016" name="Mol. Biol. Evol.">
        <title>Comparative Genomics of Early-Diverging Mushroom-Forming Fungi Provides Insights into the Origins of Lignocellulose Decay Capabilities.</title>
        <authorList>
            <person name="Nagy L.G."/>
            <person name="Riley R."/>
            <person name="Tritt A."/>
            <person name="Adam C."/>
            <person name="Daum C."/>
            <person name="Floudas D."/>
            <person name="Sun H."/>
            <person name="Yadav J.S."/>
            <person name="Pangilinan J."/>
            <person name="Larsson K.H."/>
            <person name="Matsuura K."/>
            <person name="Barry K."/>
            <person name="Labutti K."/>
            <person name="Kuo R."/>
            <person name="Ohm R.A."/>
            <person name="Bhattacharya S.S."/>
            <person name="Shirouzu T."/>
            <person name="Yoshinaga Y."/>
            <person name="Martin F.M."/>
            <person name="Grigoriev I.V."/>
            <person name="Hibbett D.S."/>
        </authorList>
    </citation>
    <scope>NUCLEOTIDE SEQUENCE [LARGE SCALE GENOMIC DNA]</scope>
    <source>
        <strain evidence="1 2">CBS 109695</strain>
    </source>
</reference>
<organism evidence="1 2">
    <name type="scientific">Athelia psychrophila</name>
    <dbReference type="NCBI Taxonomy" id="1759441"/>
    <lineage>
        <taxon>Eukaryota</taxon>
        <taxon>Fungi</taxon>
        <taxon>Dikarya</taxon>
        <taxon>Basidiomycota</taxon>
        <taxon>Agaricomycotina</taxon>
        <taxon>Agaricomycetes</taxon>
        <taxon>Agaricomycetidae</taxon>
        <taxon>Atheliales</taxon>
        <taxon>Atheliaceae</taxon>
        <taxon>Athelia</taxon>
    </lineage>
</organism>
<name>A0A166QYY1_9AGAM</name>
<keyword evidence="2" id="KW-1185">Reference proteome</keyword>
<dbReference type="OrthoDB" id="3269232at2759"/>
<protein>
    <submittedName>
        <fullName evidence="1">Uncharacterized protein</fullName>
    </submittedName>
</protein>
<accession>A0A166QYY1</accession>
<dbReference type="Proteomes" id="UP000076532">
    <property type="component" value="Unassembled WGS sequence"/>
</dbReference>
<proteinExistence type="predicted"/>
<dbReference type="EMBL" id="KV417507">
    <property type="protein sequence ID" value="KZP27717.1"/>
    <property type="molecule type" value="Genomic_DNA"/>
</dbReference>
<dbReference type="AlphaFoldDB" id="A0A166QYY1"/>
<feature type="non-terminal residue" evidence="1">
    <location>
        <position position="1"/>
    </location>
</feature>
<evidence type="ECO:0000313" key="1">
    <source>
        <dbReference type="EMBL" id="KZP27717.1"/>
    </source>
</evidence>